<feature type="region of interest" description="Disordered" evidence="1">
    <location>
        <begin position="299"/>
        <end position="388"/>
    </location>
</feature>
<feature type="region of interest" description="Disordered" evidence="1">
    <location>
        <begin position="1"/>
        <end position="22"/>
    </location>
</feature>
<feature type="compositionally biased region" description="Basic and acidic residues" evidence="1">
    <location>
        <begin position="364"/>
        <end position="381"/>
    </location>
</feature>
<accession>A0A915JCS6</accession>
<feature type="compositionally biased region" description="Pro residues" evidence="1">
    <location>
        <begin position="302"/>
        <end position="311"/>
    </location>
</feature>
<dbReference type="AlphaFoldDB" id="A0A915JCS6"/>
<feature type="compositionally biased region" description="Polar residues" evidence="1">
    <location>
        <begin position="85"/>
        <end position="96"/>
    </location>
</feature>
<feature type="region of interest" description="Disordered" evidence="1">
    <location>
        <begin position="58"/>
        <end position="110"/>
    </location>
</feature>
<sequence>MVARQDASEEMQQKFLSSGEDAQEFTTVQQLSTALSKAHKILEAMKAEIGTAELPILINQADPQSQTQRPTLPSQRHHDRRRFPYSQSPNGNSDNSTSDKPRVSFTEATIPVELNVKRLVRKQKIDLQDKSGKSHKPMVKSSPVAQKGADALKTKPESKNPSTSQQYDPHRSHVTPQCFTQPQASAKPVAKSHPRQQTIPKVPIEQLPSLFSISFPPGFGAPQQPPAAVAPICQSYIQQQYQPAFVPKYQYPAQFPPPPPAYAILQPNAGYQVPLAGYPVPFQQPVVQLQEQQQLIAAAAAQPPPPPPPVQQAPVVQLSTSSRATSAATQLPSSSATHSTTAITFITASTSQSAPPLGQQPDLAEPHFKPRVHLSIERDIVPRPSARK</sequence>
<organism evidence="2 3">
    <name type="scientific">Romanomermis culicivorax</name>
    <name type="common">Nematode worm</name>
    <dbReference type="NCBI Taxonomy" id="13658"/>
    <lineage>
        <taxon>Eukaryota</taxon>
        <taxon>Metazoa</taxon>
        <taxon>Ecdysozoa</taxon>
        <taxon>Nematoda</taxon>
        <taxon>Enoplea</taxon>
        <taxon>Dorylaimia</taxon>
        <taxon>Mermithida</taxon>
        <taxon>Mermithoidea</taxon>
        <taxon>Mermithidae</taxon>
        <taxon>Romanomermis</taxon>
    </lineage>
</organism>
<protein>
    <submittedName>
        <fullName evidence="3">Uncharacterized protein</fullName>
    </submittedName>
</protein>
<feature type="compositionally biased region" description="Low complexity" evidence="1">
    <location>
        <begin position="312"/>
        <end position="354"/>
    </location>
</feature>
<name>A0A915JCS6_ROMCU</name>
<keyword evidence="2" id="KW-1185">Reference proteome</keyword>
<evidence type="ECO:0000256" key="1">
    <source>
        <dbReference type="SAM" id="MobiDB-lite"/>
    </source>
</evidence>
<feature type="compositionally biased region" description="Polar residues" evidence="1">
    <location>
        <begin position="61"/>
        <end position="74"/>
    </location>
</feature>
<dbReference type="WBParaSite" id="nRc.2.0.1.t24313-RA">
    <property type="protein sequence ID" value="nRc.2.0.1.t24313-RA"/>
    <property type="gene ID" value="nRc.2.0.1.g24313"/>
</dbReference>
<evidence type="ECO:0000313" key="3">
    <source>
        <dbReference type="WBParaSite" id="nRc.2.0.1.t24313-RA"/>
    </source>
</evidence>
<dbReference type="Proteomes" id="UP000887565">
    <property type="component" value="Unplaced"/>
</dbReference>
<reference evidence="3" key="1">
    <citation type="submission" date="2022-11" db="UniProtKB">
        <authorList>
            <consortium name="WormBaseParasite"/>
        </authorList>
    </citation>
    <scope>IDENTIFICATION</scope>
</reference>
<feature type="region of interest" description="Disordered" evidence="1">
    <location>
        <begin position="125"/>
        <end position="176"/>
    </location>
</feature>
<proteinExistence type="predicted"/>
<evidence type="ECO:0000313" key="2">
    <source>
        <dbReference type="Proteomes" id="UP000887565"/>
    </source>
</evidence>